<name>A0A6C8G0G5_SALIN</name>
<evidence type="ECO:0000313" key="1">
    <source>
        <dbReference type="EMBL" id="EHB39354.1"/>
    </source>
</evidence>
<accession>A0A6C8G0G5</accession>
<protein>
    <submittedName>
        <fullName evidence="1">Uncharacterized protein</fullName>
    </submittedName>
</protein>
<proteinExistence type="predicted"/>
<gene>
    <name evidence="1" type="ORF">SEENIN0B_04649</name>
</gene>
<dbReference type="EMBL" id="AFYI01000007">
    <property type="protein sequence ID" value="EHB39354.1"/>
    <property type="molecule type" value="Genomic_DNA"/>
</dbReference>
<organism evidence="1 2">
    <name type="scientific">Salmonella enterica subsp. enterica serovar Infantis str. SARB27</name>
    <dbReference type="NCBI Taxonomy" id="596155"/>
    <lineage>
        <taxon>Bacteria</taxon>
        <taxon>Pseudomonadati</taxon>
        <taxon>Pseudomonadota</taxon>
        <taxon>Gammaproteobacteria</taxon>
        <taxon>Enterobacterales</taxon>
        <taxon>Enterobacteriaceae</taxon>
        <taxon>Salmonella</taxon>
    </lineage>
</organism>
<comment type="caution">
    <text evidence="1">The sequence shown here is derived from an EMBL/GenBank/DDBJ whole genome shotgun (WGS) entry which is preliminary data.</text>
</comment>
<dbReference type="Proteomes" id="UP000004564">
    <property type="component" value="Chromosome"/>
</dbReference>
<sequence>MKSFLLHSALCSFFVLFGDLISIQTKIAKKCVQGLAAKWISRIMRLP</sequence>
<reference evidence="1 2" key="1">
    <citation type="submission" date="2011-09" db="EMBL/GenBank/DDBJ databases">
        <authorList>
            <person name="McClelland M."/>
            <person name="Clifton S."/>
            <person name="Porwollik S."/>
            <person name="Cheng P."/>
            <person name="Wollam A."/>
            <person name="Wang C."/>
            <person name="Pepin K."/>
            <person name="Bhonagiri V."/>
            <person name="Fulton R."/>
            <person name="Fulton L.F."/>
            <person name="Delehaunty K."/>
            <person name="Fronick C."/>
            <person name="O'Laughlin M."/>
            <person name="Godfrey J."/>
            <person name="Waligorski J."/>
            <person name="Appelbaum E."/>
            <person name="Farmer C."/>
            <person name="Strong C."/>
            <person name="Tomlinson C."/>
            <person name="Hou S."/>
            <person name="Minx P."/>
            <person name="Warren W."/>
            <person name="Wilson R.K."/>
        </authorList>
    </citation>
    <scope>NUCLEOTIDE SEQUENCE [LARGE SCALE GENOMIC DNA]</scope>
    <source>
        <strain evidence="2">SARB 27</strain>
    </source>
</reference>
<evidence type="ECO:0000313" key="2">
    <source>
        <dbReference type="Proteomes" id="UP000004564"/>
    </source>
</evidence>
<dbReference type="AlphaFoldDB" id="A0A6C8G0G5"/>